<feature type="transmembrane region" description="Helical" evidence="10">
    <location>
        <begin position="98"/>
        <end position="117"/>
    </location>
</feature>
<dbReference type="GO" id="GO:0089718">
    <property type="term" value="P:amino acid import across plasma membrane"/>
    <property type="evidence" value="ECO:0007669"/>
    <property type="project" value="TreeGrafter"/>
</dbReference>
<feature type="region of interest" description="Disordered" evidence="9">
    <location>
        <begin position="625"/>
        <end position="650"/>
    </location>
</feature>
<organism evidence="11 13">
    <name type="scientific">Macrostomum lignano</name>
    <dbReference type="NCBI Taxonomy" id="282301"/>
    <lineage>
        <taxon>Eukaryota</taxon>
        <taxon>Metazoa</taxon>
        <taxon>Spiralia</taxon>
        <taxon>Lophotrochozoa</taxon>
        <taxon>Platyhelminthes</taxon>
        <taxon>Rhabditophora</taxon>
        <taxon>Macrostomorpha</taxon>
        <taxon>Macrostomida</taxon>
        <taxon>Macrostomidae</taxon>
        <taxon>Macrostomum</taxon>
    </lineage>
</organism>
<dbReference type="EMBL" id="NIVC01002585">
    <property type="protein sequence ID" value="PAA56710.1"/>
    <property type="molecule type" value="Genomic_DNA"/>
</dbReference>
<dbReference type="EMBL" id="NIVC01000031">
    <property type="protein sequence ID" value="PAA93230.1"/>
    <property type="molecule type" value="Genomic_DNA"/>
</dbReference>
<evidence type="ECO:0000256" key="2">
    <source>
        <dbReference type="ARBA" id="ARBA00006459"/>
    </source>
</evidence>
<evidence type="ECO:0000313" key="12">
    <source>
        <dbReference type="EMBL" id="PAA93230.1"/>
    </source>
</evidence>
<gene>
    <name evidence="11" type="ORF">BOX15_Mlig011428g1</name>
    <name evidence="12" type="ORF">BOX15_Mlig012975g1</name>
</gene>
<dbReference type="InterPro" id="IPR037272">
    <property type="entry name" value="SNS_sf"/>
</dbReference>
<dbReference type="PANTHER" id="PTHR11616:SF321">
    <property type="entry name" value="SODIUM-DEPENDENT NUTRIENT AMINO ACID TRANSPORTER 1-RELATED"/>
    <property type="match status" value="1"/>
</dbReference>
<keyword evidence="8" id="KW-0915">Sodium</keyword>
<feature type="transmembrane region" description="Helical" evidence="10">
    <location>
        <begin position="548"/>
        <end position="570"/>
    </location>
</feature>
<comment type="caution">
    <text evidence="11">The sequence shown here is derived from an EMBL/GenBank/DDBJ whole genome shotgun (WGS) entry which is preliminary data.</text>
</comment>
<evidence type="ECO:0000256" key="10">
    <source>
        <dbReference type="SAM" id="Phobius"/>
    </source>
</evidence>
<evidence type="ECO:0000256" key="9">
    <source>
        <dbReference type="SAM" id="MobiDB-lite"/>
    </source>
</evidence>
<dbReference type="GO" id="GO:0005283">
    <property type="term" value="F:amino acid:sodium symporter activity"/>
    <property type="evidence" value="ECO:0007669"/>
    <property type="project" value="TreeGrafter"/>
</dbReference>
<protein>
    <submittedName>
        <fullName evidence="11">Uncharacterized protein</fullName>
    </submittedName>
</protein>
<feature type="transmembrane region" description="Helical" evidence="10">
    <location>
        <begin position="228"/>
        <end position="249"/>
    </location>
</feature>
<keyword evidence="4 10" id="KW-0812">Transmembrane</keyword>
<feature type="compositionally biased region" description="Polar residues" evidence="9">
    <location>
        <begin position="631"/>
        <end position="642"/>
    </location>
</feature>
<evidence type="ECO:0000256" key="7">
    <source>
        <dbReference type="ARBA" id="ARBA00023180"/>
    </source>
</evidence>
<feature type="transmembrane region" description="Helical" evidence="10">
    <location>
        <begin position="431"/>
        <end position="452"/>
    </location>
</feature>
<dbReference type="AlphaFoldDB" id="A0A267E576"/>
<dbReference type="OrthoDB" id="6125674at2759"/>
<feature type="transmembrane region" description="Helical" evidence="10">
    <location>
        <begin position="202"/>
        <end position="222"/>
    </location>
</feature>
<comment type="subcellular location">
    <subcellularLocation>
        <location evidence="1">Membrane</location>
        <topology evidence="1">Multi-pass membrane protein</topology>
    </subcellularLocation>
</comment>
<feature type="binding site" evidence="8">
    <location>
        <position position="403"/>
    </location>
    <ligand>
        <name>Na(+)</name>
        <dbReference type="ChEBI" id="CHEBI:29101"/>
        <label>1</label>
    </ligand>
</feature>
<keyword evidence="5 10" id="KW-1133">Transmembrane helix</keyword>
<keyword evidence="7" id="KW-0325">Glycoprotein</keyword>
<feature type="binding site" evidence="8">
    <location>
        <position position="399"/>
    </location>
    <ligand>
        <name>Na(+)</name>
        <dbReference type="ChEBI" id="CHEBI:29101"/>
        <label>1</label>
    </ligand>
</feature>
<dbReference type="Pfam" id="PF00209">
    <property type="entry name" value="SNF"/>
    <property type="match status" value="1"/>
</dbReference>
<name>A0A267E576_9PLAT</name>
<feature type="binding site" evidence="8">
    <location>
        <position position="285"/>
    </location>
    <ligand>
        <name>Na(+)</name>
        <dbReference type="ChEBI" id="CHEBI:29101"/>
        <label>1</label>
    </ligand>
</feature>
<feature type="transmembrane region" description="Helical" evidence="10">
    <location>
        <begin position="327"/>
        <end position="352"/>
    </location>
</feature>
<keyword evidence="6 10" id="KW-0472">Membrane</keyword>
<proteinExistence type="inferred from homology"/>
<dbReference type="PROSITE" id="PS50267">
    <property type="entry name" value="NA_NEUROTRAN_SYMP_3"/>
    <property type="match status" value="1"/>
</dbReference>
<evidence type="ECO:0000313" key="13">
    <source>
        <dbReference type="Proteomes" id="UP000215902"/>
    </source>
</evidence>
<keyword evidence="8" id="KW-0479">Metal-binding</keyword>
<comment type="similarity">
    <text evidence="2">Belongs to the sodium:neurotransmitter symporter (SNF) (TC 2.A.22) family.</text>
</comment>
<keyword evidence="3" id="KW-0813">Transport</keyword>
<accession>A0A267E576</accession>
<feature type="non-terminal residue" evidence="11">
    <location>
        <position position="1"/>
    </location>
</feature>
<evidence type="ECO:0000313" key="11">
    <source>
        <dbReference type="EMBL" id="PAA56710.1"/>
    </source>
</evidence>
<evidence type="ECO:0000256" key="4">
    <source>
        <dbReference type="ARBA" id="ARBA00022692"/>
    </source>
</evidence>
<feature type="transmembrane region" description="Helical" evidence="10">
    <location>
        <begin position="497"/>
        <end position="519"/>
    </location>
</feature>
<evidence type="ECO:0000256" key="3">
    <source>
        <dbReference type="ARBA" id="ARBA00022448"/>
    </source>
</evidence>
<dbReference type="GO" id="GO:0046872">
    <property type="term" value="F:metal ion binding"/>
    <property type="evidence" value="ECO:0007669"/>
    <property type="project" value="UniProtKB-KW"/>
</dbReference>
<keyword evidence="13" id="KW-1185">Reference proteome</keyword>
<dbReference type="PANTHER" id="PTHR11616">
    <property type="entry name" value="SODIUM/CHLORIDE DEPENDENT TRANSPORTER"/>
    <property type="match status" value="1"/>
</dbReference>
<evidence type="ECO:0000256" key="6">
    <source>
        <dbReference type="ARBA" id="ARBA00023136"/>
    </source>
</evidence>
<evidence type="ECO:0000256" key="8">
    <source>
        <dbReference type="PIRSR" id="PIRSR600175-1"/>
    </source>
</evidence>
<dbReference type="Proteomes" id="UP000215902">
    <property type="component" value="Unassembled WGS sequence"/>
</dbReference>
<dbReference type="SUPFAM" id="SSF161070">
    <property type="entry name" value="SNF-like"/>
    <property type="match status" value="1"/>
</dbReference>
<reference evidence="11 13" key="1">
    <citation type="submission" date="2017-06" db="EMBL/GenBank/DDBJ databases">
        <title>A platform for efficient transgenesis in Macrostomum lignano, a flatworm model organism for stem cell research.</title>
        <authorList>
            <person name="Berezikov E."/>
        </authorList>
    </citation>
    <scope>NUCLEOTIDE SEQUENCE [LARGE SCALE GENOMIC DNA]</scope>
    <source>
        <strain evidence="11">DV1</strain>
        <tissue evidence="11">Whole organism</tissue>
    </source>
</reference>
<feature type="transmembrane region" description="Helical" evidence="10">
    <location>
        <begin position="57"/>
        <end position="78"/>
    </location>
</feature>
<evidence type="ECO:0000256" key="1">
    <source>
        <dbReference type="ARBA" id="ARBA00004141"/>
    </source>
</evidence>
<dbReference type="InterPro" id="IPR000175">
    <property type="entry name" value="Na/ntran_symport"/>
</dbReference>
<dbReference type="GO" id="GO:0005886">
    <property type="term" value="C:plasma membrane"/>
    <property type="evidence" value="ECO:0007669"/>
    <property type="project" value="TreeGrafter"/>
</dbReference>
<feature type="transmembrane region" description="Helical" evidence="10">
    <location>
        <begin position="385"/>
        <end position="410"/>
    </location>
</feature>
<sequence>PFQDTSSTQMWLDDQSDDFVDSHPSWSVVQLVLASLCCMSLAAFVKLQECFYFGSGWTLMGFVLFMLIIGSPMLYIQIRLGNQYQRGILGLMKKFFPFSFGFGLAMIIRNLISIIYISGVMTHCLSYIFFSVYPCDSRYCVGATYMWGSCADEWNKKIECRPLMAQTQHGPTPEEGFYLYFNMDISNSISDIWFPRWFLMDGLNVVPHLLNWIFIFLVVLWGPRVLGILLYILAPLALILFLIPFGVIIGNASHQQLDKYWQRFYKNFASTIPLNRLAWDTYDFSPPLWGLFSTIVQLASMMHIWHGVWPSVGSWVPRGRKTMQFSFLGVLLIFGLVVQLPSLLAVVSYAAAYDLDYLRCHVTYGFAQPFTLIPHMLSRLALNRAVGVCFFLSLYLFLLLAQSLLFVASADTIVDYMRSRYRSVEQRKVRTYRLMTGLTCPVLFALSFPFIIKSGFWWLRLMDVFMDRFMLLIAAGAGVAFFMAYYRTKAASLVPRLLCLISLGLSVVLFVAIYCWYCASINNPPSISGCHYETPERSVTPIPTAFNAIGWLVAIGPPALGFFVGLLVMLCSGESSSGSRCQRLFYGDFLPEEDQLAEQRKRQQQQLSSTGTGFQFQQQQYQHPAQHSYQMQSRSNTATLQSRPMYGSEI</sequence>
<evidence type="ECO:0000256" key="5">
    <source>
        <dbReference type="ARBA" id="ARBA00022989"/>
    </source>
</evidence>
<feature type="transmembrane region" description="Helical" evidence="10">
    <location>
        <begin position="464"/>
        <end position="485"/>
    </location>
</feature>